<dbReference type="SUPFAM" id="SSF52540">
    <property type="entry name" value="P-loop containing nucleoside triphosphate hydrolases"/>
    <property type="match status" value="1"/>
</dbReference>
<dbReference type="PROSITE" id="PS00211">
    <property type="entry name" value="ABC_TRANSPORTER_1"/>
    <property type="match status" value="1"/>
</dbReference>
<dbReference type="OrthoDB" id="5288404at2"/>
<protein>
    <submittedName>
        <fullName evidence="10">2-phenylethylamine uptake protein PeaH</fullName>
    </submittedName>
</protein>
<keyword evidence="11" id="KW-1185">Reference proteome</keyword>
<name>M3A5M1_9PROT</name>
<dbReference type="PANTHER" id="PTHR43394:SF1">
    <property type="entry name" value="ATP-BINDING CASSETTE SUB-FAMILY B MEMBER 10, MITOCHONDRIAL"/>
    <property type="match status" value="1"/>
</dbReference>
<keyword evidence="5 7" id="KW-1133">Transmembrane helix</keyword>
<dbReference type="InterPro" id="IPR003439">
    <property type="entry name" value="ABC_transporter-like_ATP-bd"/>
</dbReference>
<dbReference type="InterPro" id="IPR003593">
    <property type="entry name" value="AAA+_ATPase"/>
</dbReference>
<dbReference type="InterPro" id="IPR011527">
    <property type="entry name" value="ABC1_TM_dom"/>
</dbReference>
<keyword evidence="3" id="KW-0547">Nucleotide-binding</keyword>
<dbReference type="GO" id="GO:0015421">
    <property type="term" value="F:ABC-type oligopeptide transporter activity"/>
    <property type="evidence" value="ECO:0007669"/>
    <property type="project" value="TreeGrafter"/>
</dbReference>
<evidence type="ECO:0000256" key="6">
    <source>
        <dbReference type="ARBA" id="ARBA00023136"/>
    </source>
</evidence>
<dbReference type="STRING" id="1244869.H261_20185"/>
<dbReference type="InterPro" id="IPR017871">
    <property type="entry name" value="ABC_transporter-like_CS"/>
</dbReference>
<dbReference type="Pfam" id="PF00664">
    <property type="entry name" value="ABC_membrane"/>
    <property type="match status" value="1"/>
</dbReference>
<feature type="transmembrane region" description="Helical" evidence="7">
    <location>
        <begin position="273"/>
        <end position="299"/>
    </location>
</feature>
<dbReference type="Gene3D" id="1.20.1560.10">
    <property type="entry name" value="ABC transporter type 1, transmembrane domain"/>
    <property type="match status" value="1"/>
</dbReference>
<comment type="caution">
    <text evidence="10">The sequence shown here is derived from an EMBL/GenBank/DDBJ whole genome shotgun (WGS) entry which is preliminary data.</text>
</comment>
<dbReference type="PATRIC" id="fig|1244869.3.peg.4015"/>
<dbReference type="RefSeq" id="WP_008621218.1">
    <property type="nucleotide sequence ID" value="NZ_AONQ01000083.1"/>
</dbReference>
<organism evidence="10 11">
    <name type="scientific">Paramagnetospirillum caucaseum</name>
    <dbReference type="NCBI Taxonomy" id="1244869"/>
    <lineage>
        <taxon>Bacteria</taxon>
        <taxon>Pseudomonadati</taxon>
        <taxon>Pseudomonadota</taxon>
        <taxon>Alphaproteobacteria</taxon>
        <taxon>Rhodospirillales</taxon>
        <taxon>Magnetospirillaceae</taxon>
        <taxon>Paramagnetospirillum</taxon>
    </lineage>
</organism>
<feature type="transmembrane region" description="Helical" evidence="7">
    <location>
        <begin position="159"/>
        <end position="177"/>
    </location>
</feature>
<evidence type="ECO:0000256" key="2">
    <source>
        <dbReference type="ARBA" id="ARBA00022692"/>
    </source>
</evidence>
<keyword evidence="2 7" id="KW-0812">Transmembrane</keyword>
<evidence type="ECO:0000256" key="1">
    <source>
        <dbReference type="ARBA" id="ARBA00004651"/>
    </source>
</evidence>
<accession>M3A5M1</accession>
<feature type="transmembrane region" description="Helical" evidence="7">
    <location>
        <begin position="130"/>
        <end position="153"/>
    </location>
</feature>
<evidence type="ECO:0000256" key="4">
    <source>
        <dbReference type="ARBA" id="ARBA00022840"/>
    </source>
</evidence>
<evidence type="ECO:0000313" key="10">
    <source>
        <dbReference type="EMBL" id="EME68088.1"/>
    </source>
</evidence>
<evidence type="ECO:0000313" key="11">
    <source>
        <dbReference type="Proteomes" id="UP000011744"/>
    </source>
</evidence>
<dbReference type="PROSITE" id="PS50929">
    <property type="entry name" value="ABC_TM1F"/>
    <property type="match status" value="1"/>
</dbReference>
<dbReference type="eggNOG" id="COG1132">
    <property type="taxonomic scope" value="Bacteria"/>
</dbReference>
<evidence type="ECO:0000256" key="7">
    <source>
        <dbReference type="SAM" id="Phobius"/>
    </source>
</evidence>
<dbReference type="Pfam" id="PF00005">
    <property type="entry name" value="ABC_tran"/>
    <property type="match status" value="1"/>
</dbReference>
<dbReference type="PANTHER" id="PTHR43394">
    <property type="entry name" value="ATP-DEPENDENT PERMEASE MDL1, MITOCHONDRIAL"/>
    <property type="match status" value="1"/>
</dbReference>
<dbReference type="AlphaFoldDB" id="M3A5M1"/>
<dbReference type="GO" id="GO:0005886">
    <property type="term" value="C:plasma membrane"/>
    <property type="evidence" value="ECO:0007669"/>
    <property type="project" value="UniProtKB-SubCell"/>
</dbReference>
<gene>
    <name evidence="10" type="ORF">H261_20185</name>
</gene>
<evidence type="ECO:0000259" key="9">
    <source>
        <dbReference type="PROSITE" id="PS50929"/>
    </source>
</evidence>
<keyword evidence="6 7" id="KW-0472">Membrane</keyword>
<comment type="subcellular location">
    <subcellularLocation>
        <location evidence="1">Cell membrane</location>
        <topology evidence="1">Multi-pass membrane protein</topology>
    </subcellularLocation>
</comment>
<dbReference type="EMBL" id="AONQ01000083">
    <property type="protein sequence ID" value="EME68088.1"/>
    <property type="molecule type" value="Genomic_DNA"/>
</dbReference>
<dbReference type="GO" id="GO:0016887">
    <property type="term" value="F:ATP hydrolysis activity"/>
    <property type="evidence" value="ECO:0007669"/>
    <property type="project" value="InterPro"/>
</dbReference>
<proteinExistence type="predicted"/>
<dbReference type="Proteomes" id="UP000011744">
    <property type="component" value="Unassembled WGS sequence"/>
</dbReference>
<dbReference type="CDD" id="cd07346">
    <property type="entry name" value="ABC_6TM_exporters"/>
    <property type="match status" value="1"/>
</dbReference>
<dbReference type="Gene3D" id="3.40.50.300">
    <property type="entry name" value="P-loop containing nucleotide triphosphate hydrolases"/>
    <property type="match status" value="1"/>
</dbReference>
<dbReference type="GO" id="GO:0005524">
    <property type="term" value="F:ATP binding"/>
    <property type="evidence" value="ECO:0007669"/>
    <property type="project" value="UniProtKB-KW"/>
</dbReference>
<feature type="transmembrane region" description="Helical" evidence="7">
    <location>
        <begin position="238"/>
        <end position="267"/>
    </location>
</feature>
<keyword evidence="4" id="KW-0067">ATP-binding</keyword>
<dbReference type="InterPro" id="IPR039421">
    <property type="entry name" value="Type_1_exporter"/>
</dbReference>
<feature type="domain" description="ABC transmembrane type-1" evidence="9">
    <location>
        <begin position="20"/>
        <end position="302"/>
    </location>
</feature>
<feature type="transmembrane region" description="Helical" evidence="7">
    <location>
        <begin position="55"/>
        <end position="77"/>
    </location>
</feature>
<feature type="domain" description="ABC transporter" evidence="8">
    <location>
        <begin position="337"/>
        <end position="551"/>
    </location>
</feature>
<dbReference type="InterPro" id="IPR036640">
    <property type="entry name" value="ABC1_TM_sf"/>
</dbReference>
<dbReference type="InterPro" id="IPR027417">
    <property type="entry name" value="P-loop_NTPase"/>
</dbReference>
<evidence type="ECO:0000256" key="3">
    <source>
        <dbReference type="ARBA" id="ARBA00022741"/>
    </source>
</evidence>
<sequence>MAHGFRPLFHLLRPHLGSVALVLGASAAASALALAQPWLAKQLIDEGLIARQMPMIALTCGLILGAAVLGLGVGAFSRWHYLTLSAKVLFALRERVFGHLQRLPPTYFARRATGDILSRIDGDVAEVQRFVVDTVLAAVNAVLVLAGTLAVMAALAPQLLAPAFVLLPLQVLVARRLRPRMERLVRRLRERNGEMSGFLVHSLQSMKLIQAMGGEARDAARFQALNRHYLDDLRRAELFSAVAGGIPGLLNGLAAAAVFLAGGVLVMADAMTVGALVAFTLYLGRAVGPVNTLLGLILAQRRARVSLDRVMEILDAPVAVENPPVPLPLPAAAAGAIRFEAVAFAYDGGGPVFSGLDADIPAGIKIGLVGASGIGKSTLIDLLHRHYDPDHGHILLDGVDLRHLDLAELRRRVAVVAQDSPVVAGTIADNIRLAAPDADDQAVERVAGLAEIGHLGLDTVVGERGATLSGGERQRLAIARALLLDPLVLVLDEAVSAVDLDAGRRIARTIDSLFRHRTRIVISHHPDALAGAGRIIELTPHGLIPQDAEAVA</sequence>
<dbReference type="SMART" id="SM00382">
    <property type="entry name" value="AAA"/>
    <property type="match status" value="1"/>
</dbReference>
<evidence type="ECO:0000259" key="8">
    <source>
        <dbReference type="PROSITE" id="PS50893"/>
    </source>
</evidence>
<evidence type="ECO:0000256" key="5">
    <source>
        <dbReference type="ARBA" id="ARBA00022989"/>
    </source>
</evidence>
<dbReference type="SUPFAM" id="SSF90123">
    <property type="entry name" value="ABC transporter transmembrane region"/>
    <property type="match status" value="1"/>
</dbReference>
<dbReference type="PROSITE" id="PS50893">
    <property type="entry name" value="ABC_TRANSPORTER_2"/>
    <property type="match status" value="1"/>
</dbReference>
<reference evidence="10 11" key="1">
    <citation type="journal article" date="2014" name="Genome Announc.">
        <title>Draft Genome Sequence of Magnetospirillum sp. Strain SO-1, a Freshwater Magnetotactic Bacterium Isolated from the Ol'khovka River, Russia.</title>
        <authorList>
            <person name="Grouzdev D.S."/>
            <person name="Dziuba M.V."/>
            <person name="Sukhacheva M.S."/>
            <person name="Mardanov A.V."/>
            <person name="Beletskiy A.V."/>
            <person name="Kuznetsov B.B."/>
            <person name="Skryabin K.G."/>
        </authorList>
    </citation>
    <scope>NUCLEOTIDE SEQUENCE [LARGE SCALE GENOMIC DNA]</scope>
    <source>
        <strain evidence="10 11">SO-1</strain>
    </source>
</reference>